<dbReference type="InterPro" id="IPR011604">
    <property type="entry name" value="PDDEXK-like_dom_sf"/>
</dbReference>
<evidence type="ECO:0000259" key="1">
    <source>
        <dbReference type="Pfam" id="PF12705"/>
    </source>
</evidence>
<dbReference type="AlphaFoldDB" id="A0A081C454"/>
<dbReference type="InterPro" id="IPR038726">
    <property type="entry name" value="PDDEXK_AddAB-type"/>
</dbReference>
<accession>A0A081C454</accession>
<sequence length="1219" mass="139945">MPTVTVLYGTAYDGKNRELFTKCLEKIRCHEGDACLYLVRTDVRVRQLRDFTLQHLPGWFHFPIYTFPDFIKILYQRSSHSQRILTELEQKILLERLLIYREEQLGDQFYFRQFHEHPGIVGKLQDFLNGIRRVGLASPQDLETALKRITTQERGFFTELIELLTRYCAELAQNALSDESGIFLEMARRAVAGELNLHPLIRSPELLVLEGYYELTMPEQQILTALCAQFEQTFLTLDLPMNPYNMPEDPALPRAFHLMREFVQFLKQSGFSVREYAAPLEQSSEQVYIERSARFVHFFSLPPEKISVPSQHISVQSYQTRKHEVLEIAREIKRLRQSGEVCEFREIGVAFPLIETYMQLIREIFPLFDISFTMFQGYSLASAPLVVTVFNLFNIVLEDYSRAAIARFFASPLVAFKPIHANATSGADLPALALHAETYPQLDSLALQLGILNEKAEWEQKLRAYQTTLEASGANQPLPPVCSLLPATFDFLEFLAQFEQNDPAGPDRWFTLLEQSINRFQMLSAFLKEEQQAIRERDSAALRAFLKLLQTLRQQYASSSLHWTFRKFVETLRLAVQGESYYLPEILEDSVFVMGRLDTRQVEFRYLFFGGLVEKDFPGQGEPNIFLSDQETEVLGLATYKKAFEEAAYLFYLNVMNPAEHLYLSYPLQENDKDLLRSMYIEQIEKTLAVQSQAVIEENPLQQLQRLYTSSEVLQWIGAQLFQQHGHLNEFSGDQSPVSKRKNAEASSGIQQRASACFSVETGHLWLGERGVSTQYLPLSDQIQGDASMVSNITHALRFLRQTQGEDYVQHFLSGLRAQALRISDDLTEFDGMLRSDYMKQQLRFWYKRYVYAVSEFDLYFHCPMKYFFQRLLCLIPPPQIVRELFASDVGLLLHRIVARFYAGMANESAGKADLAFLQRKADKTKWIDEAQARMAEIAREELAAYEFSGTFWESFTHVLLAGLSSDSNQQGILAKFIQLEAQDPDKATPCYLEAHFGMSAVANPTQNAVEASEFCGYTLSDAPFSLKAQNRDGHEHTIRVRGKIDRIDVAFPSSANQAGQANVVIYDYKTGSLPSGQKLKEGRFLQLPIYILAAQELLGEAYNVIAGGYYQLQSPQEIGKKHLLGSKEYADQQYFKEMRTVFSTTEEYLAWLTLSARRAICIDQDLRQGYFHPTTFGETEAGCRYCDYQQICRVDHQRMSKFQASEPDMTYENLDTIP</sequence>
<feature type="domain" description="PD-(D/E)XK endonuclease-like" evidence="1">
    <location>
        <begin position="854"/>
        <end position="1194"/>
    </location>
</feature>
<dbReference type="InterPro" id="IPR027417">
    <property type="entry name" value="P-loop_NTPase"/>
</dbReference>
<name>A0A081C454_VECG1</name>
<dbReference type="STRING" id="1499967.U27_06343"/>
<dbReference type="HOGENOM" id="CLU_297837_0_0_0"/>
<evidence type="ECO:0000313" key="2">
    <source>
        <dbReference type="EMBL" id="GAK59359.1"/>
    </source>
</evidence>
<dbReference type="Proteomes" id="UP000030661">
    <property type="component" value="Unassembled WGS sequence"/>
</dbReference>
<dbReference type="SUPFAM" id="SSF52540">
    <property type="entry name" value="P-loop containing nucleoside triphosphate hydrolases"/>
    <property type="match status" value="1"/>
</dbReference>
<protein>
    <submittedName>
        <fullName evidence="2">Nuclease subunit B homolog</fullName>
    </submittedName>
</protein>
<dbReference type="Gene3D" id="3.40.50.300">
    <property type="entry name" value="P-loop containing nucleotide triphosphate hydrolases"/>
    <property type="match status" value="2"/>
</dbReference>
<dbReference type="Gene3D" id="3.90.320.10">
    <property type="match status" value="1"/>
</dbReference>
<evidence type="ECO:0000313" key="3">
    <source>
        <dbReference type="Proteomes" id="UP000030661"/>
    </source>
</evidence>
<keyword evidence="3" id="KW-1185">Reference proteome</keyword>
<dbReference type="Pfam" id="PF12705">
    <property type="entry name" value="PDDEXK_1"/>
    <property type="match status" value="1"/>
</dbReference>
<dbReference type="EMBL" id="DF820470">
    <property type="protein sequence ID" value="GAK59359.1"/>
    <property type="molecule type" value="Genomic_DNA"/>
</dbReference>
<organism evidence="2">
    <name type="scientific">Vecturithrix granuli</name>
    <dbReference type="NCBI Taxonomy" id="1499967"/>
    <lineage>
        <taxon>Bacteria</taxon>
        <taxon>Candidatus Moduliflexota</taxon>
        <taxon>Candidatus Vecturitrichia</taxon>
        <taxon>Candidatus Vecturitrichales</taxon>
        <taxon>Candidatus Vecturitrichaceae</taxon>
        <taxon>Candidatus Vecturithrix</taxon>
    </lineage>
</organism>
<dbReference type="eggNOG" id="COG3857">
    <property type="taxonomic scope" value="Bacteria"/>
</dbReference>
<proteinExistence type="predicted"/>
<gene>
    <name evidence="2" type="ORF">U27_06343</name>
</gene>
<reference evidence="2" key="1">
    <citation type="journal article" date="2015" name="PeerJ">
        <title>First genomic representation of candidate bacterial phylum KSB3 points to enhanced environmental sensing as a trigger of wastewater bulking.</title>
        <authorList>
            <person name="Sekiguchi Y."/>
            <person name="Ohashi A."/>
            <person name="Parks D.H."/>
            <person name="Yamauchi T."/>
            <person name="Tyson G.W."/>
            <person name="Hugenholtz P."/>
        </authorList>
    </citation>
    <scope>NUCLEOTIDE SEQUENCE [LARGE SCALE GENOMIC DNA]</scope>
</reference>